<reference evidence="3" key="1">
    <citation type="journal article" date="2019" name="Int. J. Syst. Evol. Microbiol.">
        <title>The Global Catalogue of Microorganisms (GCM) 10K type strain sequencing project: providing services to taxonomists for standard genome sequencing and annotation.</title>
        <authorList>
            <consortium name="The Broad Institute Genomics Platform"/>
            <consortium name="The Broad Institute Genome Sequencing Center for Infectious Disease"/>
            <person name="Wu L."/>
            <person name="Ma J."/>
        </authorList>
    </citation>
    <scope>NUCLEOTIDE SEQUENCE [LARGE SCALE GENOMIC DNA]</scope>
    <source>
        <strain evidence="3">2902at01</strain>
    </source>
</reference>
<name>A0ABV8KKU9_9ACTN</name>
<dbReference type="EMBL" id="JBHSBN010000006">
    <property type="protein sequence ID" value="MFC4106634.1"/>
    <property type="molecule type" value="Genomic_DNA"/>
</dbReference>
<dbReference type="Proteomes" id="UP001595868">
    <property type="component" value="Unassembled WGS sequence"/>
</dbReference>
<protein>
    <submittedName>
        <fullName evidence="2">PH domain-containing protein</fullName>
    </submittedName>
</protein>
<evidence type="ECO:0000313" key="2">
    <source>
        <dbReference type="EMBL" id="MFC4106634.1"/>
    </source>
</evidence>
<accession>A0ABV8KKU9</accession>
<comment type="caution">
    <text evidence="2">The sequence shown here is derived from an EMBL/GenBank/DDBJ whole genome shotgun (WGS) entry which is preliminary data.</text>
</comment>
<dbReference type="Pfam" id="PF10756">
    <property type="entry name" value="bPH_6"/>
    <property type="match status" value="1"/>
</dbReference>
<sequence length="148" mass="15295">MRSGAGESVLRWGVPRTLPAAKFGGAAGFVLLGVLLADGDPVRLWLAGLAALGLAGWGLRDLVAPVRLTADSGGVTVATGLAGSRRFGWAEIERIGVDTRPRLGLRTETLEIDTGETLHLFGRADLGAAPDEVARHLRSLHGGPAAAN</sequence>
<evidence type="ECO:0000259" key="1">
    <source>
        <dbReference type="Pfam" id="PF10756"/>
    </source>
</evidence>
<feature type="domain" description="Low molecular weight protein antigen 6 PH" evidence="1">
    <location>
        <begin position="66"/>
        <end position="141"/>
    </location>
</feature>
<dbReference type="RefSeq" id="WP_377544746.1">
    <property type="nucleotide sequence ID" value="NZ_JBHSBN010000006.1"/>
</dbReference>
<proteinExistence type="predicted"/>
<dbReference type="InterPro" id="IPR019692">
    <property type="entry name" value="CFP-6_PH"/>
</dbReference>
<keyword evidence="3" id="KW-1185">Reference proteome</keyword>
<evidence type="ECO:0000313" key="3">
    <source>
        <dbReference type="Proteomes" id="UP001595868"/>
    </source>
</evidence>
<organism evidence="2 3">
    <name type="scientific">Micromonospora zhanjiangensis</name>
    <dbReference type="NCBI Taxonomy" id="1522057"/>
    <lineage>
        <taxon>Bacteria</taxon>
        <taxon>Bacillati</taxon>
        <taxon>Actinomycetota</taxon>
        <taxon>Actinomycetes</taxon>
        <taxon>Micromonosporales</taxon>
        <taxon>Micromonosporaceae</taxon>
        <taxon>Micromonospora</taxon>
    </lineage>
</organism>
<gene>
    <name evidence="2" type="ORF">ACFOX0_11880</name>
</gene>